<evidence type="ECO:0000313" key="4">
    <source>
        <dbReference type="Proteomes" id="UP000007799"/>
    </source>
</evidence>
<dbReference type="InParanoid" id="F2TWF9"/>
<proteinExistence type="predicted"/>
<dbReference type="RefSeq" id="XP_004998974.1">
    <property type="nucleotide sequence ID" value="XM_004998917.1"/>
</dbReference>
<dbReference type="InterPro" id="IPR019734">
    <property type="entry name" value="TPR_rpt"/>
</dbReference>
<feature type="compositionally biased region" description="Acidic residues" evidence="2">
    <location>
        <begin position="550"/>
        <end position="566"/>
    </location>
</feature>
<dbReference type="InterPro" id="IPR011990">
    <property type="entry name" value="TPR-like_helical_dom_sf"/>
</dbReference>
<dbReference type="SUPFAM" id="SSF48452">
    <property type="entry name" value="TPR-like"/>
    <property type="match status" value="1"/>
</dbReference>
<feature type="repeat" description="TPR" evidence="1">
    <location>
        <begin position="355"/>
        <end position="388"/>
    </location>
</feature>
<dbReference type="AlphaFoldDB" id="F2TWF9"/>
<evidence type="ECO:0000256" key="2">
    <source>
        <dbReference type="SAM" id="MobiDB-lite"/>
    </source>
</evidence>
<evidence type="ECO:0000313" key="3">
    <source>
        <dbReference type="EMBL" id="EGD72405.1"/>
    </source>
</evidence>
<name>F2TWF9_SALR5</name>
<feature type="compositionally biased region" description="Basic residues" evidence="2">
    <location>
        <begin position="661"/>
        <end position="684"/>
    </location>
</feature>
<dbReference type="Proteomes" id="UP000007799">
    <property type="component" value="Unassembled WGS sequence"/>
</dbReference>
<dbReference type="eggNOG" id="ENOG502QPJ1">
    <property type="taxonomic scope" value="Eukaryota"/>
</dbReference>
<dbReference type="Pfam" id="PF14559">
    <property type="entry name" value="TPR_19"/>
    <property type="match status" value="1"/>
</dbReference>
<dbReference type="InterPro" id="IPR039190">
    <property type="entry name" value="TTC14"/>
</dbReference>
<feature type="compositionally biased region" description="Basic residues" evidence="2">
    <location>
        <begin position="532"/>
        <end position="546"/>
    </location>
</feature>
<reference evidence="3" key="1">
    <citation type="submission" date="2009-08" db="EMBL/GenBank/DDBJ databases">
        <title>Annotation of Salpingoeca rosetta.</title>
        <authorList>
            <consortium name="The Broad Institute Genome Sequencing Platform"/>
            <person name="Russ C."/>
            <person name="Cuomo C."/>
            <person name="Burger G."/>
            <person name="Gray M.W."/>
            <person name="Holland P.W.H."/>
            <person name="King N."/>
            <person name="Lang F.B.F."/>
            <person name="Roger A.J."/>
            <person name="Ruiz-Trillo I."/>
            <person name="Young S.K."/>
            <person name="Zeng Q."/>
            <person name="Gargeya S."/>
            <person name="Alvarado L."/>
            <person name="Berlin A."/>
            <person name="Chapman S.B."/>
            <person name="Chen Z."/>
            <person name="Freedman E."/>
            <person name="Gellesch M."/>
            <person name="Goldberg J."/>
            <person name="Griggs A."/>
            <person name="Gujja S."/>
            <person name="Heilman E."/>
            <person name="Heiman D."/>
            <person name="Howarth C."/>
            <person name="Mehta T."/>
            <person name="Neiman D."/>
            <person name="Pearson M."/>
            <person name="Roberts A."/>
            <person name="Saif S."/>
            <person name="Shea T."/>
            <person name="Shenoy N."/>
            <person name="Sisk P."/>
            <person name="Stolte C."/>
            <person name="Sykes S."/>
            <person name="White J."/>
            <person name="Yandava C."/>
            <person name="Haas B."/>
            <person name="Nusbaum C."/>
            <person name="Birren B."/>
        </authorList>
    </citation>
    <scope>NUCLEOTIDE SEQUENCE [LARGE SCALE GENOMIC DNA]</scope>
    <source>
        <strain evidence="3">ATCC 50818</strain>
    </source>
</reference>
<gene>
    <name evidence="3" type="ORF">PTSG_00425</name>
</gene>
<dbReference type="KEGG" id="sre:PTSG_00425"/>
<dbReference type="STRING" id="946362.F2TWF9"/>
<feature type="region of interest" description="Disordered" evidence="2">
    <location>
        <begin position="1"/>
        <end position="23"/>
    </location>
</feature>
<feature type="compositionally biased region" description="Acidic residues" evidence="2">
    <location>
        <begin position="638"/>
        <end position="651"/>
    </location>
</feature>
<dbReference type="PROSITE" id="PS50005">
    <property type="entry name" value="TPR"/>
    <property type="match status" value="2"/>
</dbReference>
<dbReference type="PANTHER" id="PTHR23184">
    <property type="entry name" value="TETRATRICOPEPTIDE REPEAT PROTEIN 14"/>
    <property type="match status" value="1"/>
</dbReference>
<feature type="compositionally biased region" description="Low complexity" evidence="2">
    <location>
        <begin position="507"/>
        <end position="519"/>
    </location>
</feature>
<dbReference type="GeneID" id="16067916"/>
<sequence length="684" mass="74028">MEDAPNVGGAAVAGKEDDDRASTGAVVRPKINDTGTAAQGGETPAVAQVHDTAAKVLTRLKQTLRPRVDNASTFDARSGADLAIQAASATATATTSTTATTATLATPAATAATATTDAQDQVPVTLELGSYAPVLDWFREEPVNSERLEVARLVPGTVVRILVVDTADDAGARCSATARLTASGLSHNFKDAAEVVVPLALQSRHKLRVGDVARAVIVDAGRVAARLRPKWGVHTAVASVLHHHAPYGYMLPLGIISGKGASYLSSLQLSSAYLNPETNEEYIAQFGNTDGGSLLSIIHSFKPSESDTFLALRKQQDKDLSMQSVARGVQYQKEGKFADARRCYNRAMALDPKNVEAMVALGTLFTKQNKFEGAVKMLRDALSLNPDHSNATLYLEITLMRQASDLQHKDKLVEAAEVLTRAAQLMGPRRSEALNLIRSIHRTLERRAAATERATTAARATFGSMKTSSSQAAIRQRHASSSSSLSSTLHTRTGGSTVSALKSLLKESTSSSSGSGSSSSDDDSSSESDDRRRRRRRHKHRHKHRHNDNSGDDDDNGNPGDGDGDGDERRREKRRKARQKESRKRHKREKKKKKKKKKSKRRHHKSSSDGGDSDDSAGGGDGDSAHELRRKRSKRSGDDDDGGGGGDDDDEGGTRAEKDKRSHRHKKKKKKHKHRRSHSRQPEE</sequence>
<dbReference type="OrthoDB" id="1914839at2759"/>
<feature type="region of interest" description="Disordered" evidence="2">
    <location>
        <begin position="458"/>
        <end position="684"/>
    </location>
</feature>
<feature type="compositionally biased region" description="Basic residues" evidence="2">
    <location>
        <begin position="571"/>
        <end position="605"/>
    </location>
</feature>
<feature type="compositionally biased region" description="Low complexity" evidence="2">
    <location>
        <begin position="468"/>
        <end position="496"/>
    </location>
</feature>
<keyword evidence="1" id="KW-0802">TPR repeat</keyword>
<dbReference type="SMART" id="SM00028">
    <property type="entry name" value="TPR"/>
    <property type="match status" value="2"/>
</dbReference>
<accession>F2TWF9</accession>
<feature type="repeat" description="TPR" evidence="1">
    <location>
        <begin position="321"/>
        <end position="354"/>
    </location>
</feature>
<keyword evidence="4" id="KW-1185">Reference proteome</keyword>
<protein>
    <submittedName>
        <fullName evidence="3">Uncharacterized protein</fullName>
    </submittedName>
</protein>
<organism evidence="4">
    <name type="scientific">Salpingoeca rosetta (strain ATCC 50818 / BSB-021)</name>
    <dbReference type="NCBI Taxonomy" id="946362"/>
    <lineage>
        <taxon>Eukaryota</taxon>
        <taxon>Choanoflagellata</taxon>
        <taxon>Craspedida</taxon>
        <taxon>Salpingoecidae</taxon>
        <taxon>Salpingoeca</taxon>
    </lineage>
</organism>
<dbReference type="Gene3D" id="1.25.40.10">
    <property type="entry name" value="Tetratricopeptide repeat domain"/>
    <property type="match status" value="1"/>
</dbReference>
<evidence type="ECO:0000256" key="1">
    <source>
        <dbReference type="PROSITE-ProRule" id="PRU00339"/>
    </source>
</evidence>
<dbReference type="PANTHER" id="PTHR23184:SF9">
    <property type="entry name" value="TETRATRICOPEPTIDE REPEAT PROTEIN 14"/>
    <property type="match status" value="1"/>
</dbReference>
<dbReference type="EMBL" id="GL832955">
    <property type="protein sequence ID" value="EGD72405.1"/>
    <property type="molecule type" value="Genomic_DNA"/>
</dbReference>
<dbReference type="PROSITE" id="PS50293">
    <property type="entry name" value="TPR_REGION"/>
    <property type="match status" value="1"/>
</dbReference>